<name>A0A8A7KKL3_9FIRM</name>
<accession>A0A8A7KKL3</accession>
<evidence type="ECO:0000259" key="1">
    <source>
        <dbReference type="Pfam" id="PF01837"/>
    </source>
</evidence>
<organism evidence="2 3">
    <name type="scientific">Iocasia fonsfrigidae</name>
    <dbReference type="NCBI Taxonomy" id="2682810"/>
    <lineage>
        <taxon>Bacteria</taxon>
        <taxon>Bacillati</taxon>
        <taxon>Bacillota</taxon>
        <taxon>Clostridia</taxon>
        <taxon>Halanaerobiales</taxon>
        <taxon>Halanaerobiaceae</taxon>
        <taxon>Iocasia</taxon>
    </lineage>
</organism>
<keyword evidence="3" id="KW-1185">Reference proteome</keyword>
<feature type="domain" description="Homocysteine biosynthesis enzyme sulfur-incorporation" evidence="1">
    <location>
        <begin position="22"/>
        <end position="370"/>
    </location>
</feature>
<dbReference type="Pfam" id="PF01837">
    <property type="entry name" value="HcyBio"/>
    <property type="match status" value="1"/>
</dbReference>
<reference evidence="2" key="1">
    <citation type="submission" date="2019-12" db="EMBL/GenBank/DDBJ databases">
        <authorList>
            <person name="zhang j."/>
            <person name="sun C.M."/>
        </authorList>
    </citation>
    <scope>NUCLEOTIDE SEQUENCE</scope>
    <source>
        <strain evidence="2">NS-1</strain>
    </source>
</reference>
<protein>
    <recommendedName>
        <fullName evidence="1">Homocysteine biosynthesis enzyme sulfur-incorporation domain-containing protein</fullName>
    </recommendedName>
</protein>
<dbReference type="EMBL" id="CP046640">
    <property type="protein sequence ID" value="QTL99387.1"/>
    <property type="molecule type" value="Genomic_DNA"/>
</dbReference>
<proteinExistence type="predicted"/>
<dbReference type="AlphaFoldDB" id="A0A8A7KKL3"/>
<evidence type="ECO:0000313" key="3">
    <source>
        <dbReference type="Proteomes" id="UP000665020"/>
    </source>
</evidence>
<gene>
    <name evidence="2" type="ORF">GM661_16200</name>
</gene>
<dbReference type="RefSeq" id="WP_230867737.1">
    <property type="nucleotide sequence ID" value="NZ_CP046640.1"/>
</dbReference>
<evidence type="ECO:0000313" key="2">
    <source>
        <dbReference type="EMBL" id="QTL99387.1"/>
    </source>
</evidence>
<dbReference type="Proteomes" id="UP000665020">
    <property type="component" value="Chromosome"/>
</dbReference>
<dbReference type="InterPro" id="IPR002708">
    <property type="entry name" value="HcyBio"/>
</dbReference>
<dbReference type="KEGG" id="ifn:GM661_16200"/>
<sequence length="394" mass="43434">MSGKKTEKSYAEINQRIKKGEALVLTAEEMIDFVDENGEDKALAEVDVVTTATFGAMCSSGAFLNFGHCDPPIRMGRVWLNDVMAYAGLAAVDVYLGATEESEIKGLEYGGAHVIEELLAGRKVHLRATSKGTDSYPRKELDTYITLEDLNQAYLFNPRNCYQNYWVAVNSSDKMIYTYMGPLMARFGNASYSSAGQLSPLLNDPYYKTIGIGSRIFLGGAQGYIAWEGTQHNPVRERNQKGIPVGGAGTMAVIGDLKEMSTEYVRPASIEKYGVSMYVGIGVPIPILNKEMVRYTAVRDRDIDVTIVDYSGGVRDNPTLGQVNYEQLRSGTIVLENGREVPTAPLSSYNKARKIALELKKWINNGEFLLEKPVENLSTNSQFKILKEGAVPNV</sequence>